<keyword evidence="7" id="KW-0676">Redox-active center</keyword>
<dbReference type="PRINTS" id="PR00411">
    <property type="entry name" value="PNDRDTASEI"/>
</dbReference>
<dbReference type="CDD" id="cd00158">
    <property type="entry name" value="RHOD"/>
    <property type="match status" value="1"/>
</dbReference>
<keyword evidence="6" id="KW-0558">Oxidation</keyword>
<dbReference type="SUPFAM" id="SSF55424">
    <property type="entry name" value="FAD/NAD-linked reductases, dimerisation (C-terminal) domain"/>
    <property type="match status" value="1"/>
</dbReference>
<dbReference type="AlphaFoldDB" id="A0A0F3RPA1"/>
<evidence type="ECO:0000256" key="6">
    <source>
        <dbReference type="ARBA" id="ARBA00023097"/>
    </source>
</evidence>
<proteinExistence type="inferred from homology"/>
<dbReference type="SUPFAM" id="SSF52821">
    <property type="entry name" value="Rhodanese/Cell cycle control phosphatase"/>
    <property type="match status" value="1"/>
</dbReference>
<dbReference type="InterPro" id="IPR001763">
    <property type="entry name" value="Rhodanese-like_dom"/>
</dbReference>
<comment type="similarity">
    <text evidence="2">Belongs to the class-III pyridine nucleotide-disulfide oxidoreductase family.</text>
</comment>
<dbReference type="STRING" id="216463.VC81_11240"/>
<dbReference type="SUPFAM" id="SSF51905">
    <property type="entry name" value="FAD/NAD(P)-binding domain"/>
    <property type="match status" value="1"/>
</dbReference>
<accession>A0A0F3RPA1</accession>
<dbReference type="InterPro" id="IPR050260">
    <property type="entry name" value="FAD-bd_OxRdtase"/>
</dbReference>
<dbReference type="SMART" id="SM00450">
    <property type="entry name" value="RHOD"/>
    <property type="match status" value="1"/>
</dbReference>
<dbReference type="InterPro" id="IPR036188">
    <property type="entry name" value="FAD/NAD-bd_sf"/>
</dbReference>
<comment type="cofactor">
    <cofactor evidence="1">
        <name>FAD</name>
        <dbReference type="ChEBI" id="CHEBI:57692"/>
    </cofactor>
</comment>
<evidence type="ECO:0000313" key="9">
    <source>
        <dbReference type="EMBL" id="KJW11801.1"/>
    </source>
</evidence>
<dbReference type="Pfam" id="PF07992">
    <property type="entry name" value="Pyr_redox_2"/>
    <property type="match status" value="1"/>
</dbReference>
<name>A0A0F3RPA1_9LACO</name>
<dbReference type="PANTHER" id="PTHR43429:SF1">
    <property type="entry name" value="NAD(P)H SULFUR OXIDOREDUCTASE (COA-DEPENDENT)"/>
    <property type="match status" value="1"/>
</dbReference>
<comment type="caution">
    <text evidence="9">The sequence shown here is derived from an EMBL/GenBank/DDBJ whole genome shotgun (WGS) entry which is preliminary data.</text>
</comment>
<evidence type="ECO:0000256" key="7">
    <source>
        <dbReference type="ARBA" id="ARBA00023284"/>
    </source>
</evidence>
<dbReference type="PATRIC" id="fig|216463.3.peg.1504"/>
<evidence type="ECO:0000256" key="1">
    <source>
        <dbReference type="ARBA" id="ARBA00001974"/>
    </source>
</evidence>
<dbReference type="GO" id="GO:0016491">
    <property type="term" value="F:oxidoreductase activity"/>
    <property type="evidence" value="ECO:0007669"/>
    <property type="project" value="UniProtKB-KW"/>
</dbReference>
<dbReference type="Pfam" id="PF02852">
    <property type="entry name" value="Pyr_redox_dim"/>
    <property type="match status" value="1"/>
</dbReference>
<evidence type="ECO:0000256" key="5">
    <source>
        <dbReference type="ARBA" id="ARBA00023002"/>
    </source>
</evidence>
<dbReference type="InterPro" id="IPR016156">
    <property type="entry name" value="FAD/NAD-linked_Rdtase_dimer_sf"/>
</dbReference>
<dbReference type="InterPro" id="IPR004099">
    <property type="entry name" value="Pyr_nucl-diS_OxRdtase_dimer"/>
</dbReference>
<dbReference type="OrthoDB" id="9802028at2"/>
<evidence type="ECO:0000259" key="8">
    <source>
        <dbReference type="PROSITE" id="PS50206"/>
    </source>
</evidence>
<dbReference type="PROSITE" id="PS50206">
    <property type="entry name" value="RHODANESE_3"/>
    <property type="match status" value="1"/>
</dbReference>
<keyword evidence="5" id="KW-0560">Oxidoreductase</keyword>
<feature type="domain" description="Rhodanese" evidence="8">
    <location>
        <begin position="463"/>
        <end position="544"/>
    </location>
</feature>
<dbReference type="PRINTS" id="PR00368">
    <property type="entry name" value="FADPNR"/>
</dbReference>
<protein>
    <submittedName>
        <fullName evidence="9">Pyridine nucleotide-disulfide oxidoreductase</fullName>
    </submittedName>
</protein>
<gene>
    <name evidence="9" type="ORF">VC81_11240</name>
</gene>
<dbReference type="RefSeq" id="WP_045808163.1">
    <property type="nucleotide sequence ID" value="NZ_JZCR01000024.1"/>
</dbReference>
<dbReference type="Proteomes" id="UP000033491">
    <property type="component" value="Unassembled WGS sequence"/>
</dbReference>
<dbReference type="EMBL" id="JZCR01000024">
    <property type="protein sequence ID" value="KJW11801.1"/>
    <property type="molecule type" value="Genomic_DNA"/>
</dbReference>
<evidence type="ECO:0000256" key="3">
    <source>
        <dbReference type="ARBA" id="ARBA00022630"/>
    </source>
</evidence>
<reference evidence="9 10" key="1">
    <citation type="submission" date="2015-03" db="EMBL/GenBank/DDBJ databases">
        <authorList>
            <person name="Zheng J."/>
            <person name="Ganezle M."/>
        </authorList>
    </citation>
    <scope>NUCLEOTIDE SEQUENCE [LARGE SCALE GENOMIC DNA]</scope>
    <source>
        <strain evidence="9 10">LP38</strain>
    </source>
</reference>
<dbReference type="InterPro" id="IPR023753">
    <property type="entry name" value="FAD/NAD-binding_dom"/>
</dbReference>
<sequence>MSKKIVIVGGVAGGASVAARARRLDEQAQITMYEKGPDVGFSNCSLPYYLSRTVRQAQQLVMMTPAQFKAQYNIEAVVNHEVVQINAANQTVQVKNCQTGDLTTDHYDELFLAPGTVANRPRAIDGVQGEQVFTLRNVTDVVALDDYLHDHQATHVAVIGGGFIGIETAENLTHAGYRVTLIEQRSQVLPTLDDDLVQIVHKQLHDHHVNVLINQQVTGISKSAVTLASGETIPATAVVMAVGGTPDVRLAQLAGIQLGQTGGIQVNQHYQTNLPHIYAVGDAIESQDALTHQAKRLGLAWPAQMEARRAVDHVYGRPIRNRGFYGAQCLPVFELNVASVGYTEAMGRQQGWSVQSALVIPTDKVGLMPGAHPIYLKVVFDAVTGALYGAQAVGKGDVDKQIDIIATVMQQHGTVEDLGDLELCYQPMFSTTKNAVNFAGLVATNLLNGEYRQVPVTAVRDLVSKNADIIDVREPGEYARGHITTARNIPMSQFRRRLAEISHDHPVYLHCATAKRSYNVTRALGNLGYTNVYNVAGSFNALCEYEYFRDITTNREPIVTAYAFDL</sequence>
<dbReference type="PANTHER" id="PTHR43429">
    <property type="entry name" value="PYRIDINE NUCLEOTIDE-DISULFIDE OXIDOREDUCTASE DOMAIN-CONTAINING"/>
    <property type="match status" value="1"/>
</dbReference>
<dbReference type="Gene3D" id="3.40.250.10">
    <property type="entry name" value="Rhodanese-like domain"/>
    <property type="match status" value="1"/>
</dbReference>
<keyword evidence="4" id="KW-0274">FAD</keyword>
<evidence type="ECO:0000256" key="2">
    <source>
        <dbReference type="ARBA" id="ARBA00009130"/>
    </source>
</evidence>
<dbReference type="Gene3D" id="3.50.50.60">
    <property type="entry name" value="FAD/NAD(P)-binding domain"/>
    <property type="match status" value="2"/>
</dbReference>
<organism evidence="9 10">
    <name type="scientific">Levilactobacillus spicheri</name>
    <dbReference type="NCBI Taxonomy" id="216463"/>
    <lineage>
        <taxon>Bacteria</taxon>
        <taxon>Bacillati</taxon>
        <taxon>Bacillota</taxon>
        <taxon>Bacilli</taxon>
        <taxon>Lactobacillales</taxon>
        <taxon>Lactobacillaceae</taxon>
        <taxon>Levilactobacillus</taxon>
    </lineage>
</organism>
<evidence type="ECO:0000313" key="10">
    <source>
        <dbReference type="Proteomes" id="UP000033491"/>
    </source>
</evidence>
<keyword evidence="3" id="KW-0285">Flavoprotein</keyword>
<dbReference type="Pfam" id="PF00581">
    <property type="entry name" value="Rhodanese"/>
    <property type="match status" value="1"/>
</dbReference>
<dbReference type="InterPro" id="IPR036873">
    <property type="entry name" value="Rhodanese-like_dom_sf"/>
</dbReference>
<evidence type="ECO:0000256" key="4">
    <source>
        <dbReference type="ARBA" id="ARBA00022827"/>
    </source>
</evidence>